<evidence type="ECO:0000313" key="4">
    <source>
        <dbReference type="Proteomes" id="UP000244912"/>
    </source>
</evidence>
<feature type="domain" description="THIF-type NAD/FAD binding fold" evidence="1">
    <location>
        <begin position="169"/>
        <end position="282"/>
    </location>
</feature>
<proteinExistence type="predicted"/>
<feature type="domain" description="DUF6791" evidence="2">
    <location>
        <begin position="10"/>
        <end position="158"/>
    </location>
</feature>
<dbReference type="RefSeq" id="WP_108896004.1">
    <property type="nucleotide sequence ID" value="NZ_ONZF01000017.1"/>
</dbReference>
<dbReference type="InterPro" id="IPR035985">
    <property type="entry name" value="Ubiquitin-activating_enz"/>
</dbReference>
<dbReference type="NCBIfam" id="NF004804">
    <property type="entry name" value="PRK06153.1-3"/>
    <property type="match status" value="1"/>
</dbReference>
<accession>A0A2R8C1K6</accession>
<dbReference type="Gene3D" id="3.40.50.720">
    <property type="entry name" value="NAD(P)-binding Rossmann-like Domain"/>
    <property type="match status" value="1"/>
</dbReference>
<sequence>MSRELFSRSPDLKLLRDEGYFVLRQGGQLVMREVPYVDARREVRFGTLISSLTLAGDATRRPDTHVVHWDGDFPCRADGTPIQGISHQARTFHFGHGLKATHSFSSKPDGGYSDYHHKMTSYANIIAGPASVLKPRATPRTFREPEPEEDSVFNFIETASDRVGIGVLTERLVNERVAIIGGGGTGGYILDFVAKTPVREIRLFDSDEFLTHNAFRAPGAPTLEELREAPKKVEYFKRIYGRMHRNIEAHDVELGADNLHLLDGVTFAFLSLDAGEAKRLIVEKLETIGAAFLDVGMGLELDEGSLGGILRVTASTPERRGHARQRISFVGGGANDVYASNIQVAELNALNAALAVAKWKKIRGFYRDLEGEHHCTYTTDGNMLINGDLE</sequence>
<dbReference type="NCBIfam" id="NF004805">
    <property type="entry name" value="PRK06153.1-4"/>
    <property type="match status" value="1"/>
</dbReference>
<dbReference type="Pfam" id="PF00899">
    <property type="entry name" value="ThiF"/>
    <property type="match status" value="1"/>
</dbReference>
<dbReference type="Pfam" id="PF20590">
    <property type="entry name" value="DUF6791"/>
    <property type="match status" value="1"/>
</dbReference>
<reference evidence="3 4" key="1">
    <citation type="submission" date="2018-03" db="EMBL/GenBank/DDBJ databases">
        <authorList>
            <person name="Keele B.F."/>
        </authorList>
    </citation>
    <scope>NUCLEOTIDE SEQUENCE [LARGE SCALE GENOMIC DNA]</scope>
    <source>
        <strain evidence="3 4">CECT 8504</strain>
    </source>
</reference>
<dbReference type="Proteomes" id="UP000244912">
    <property type="component" value="Unassembled WGS sequence"/>
</dbReference>
<protein>
    <submittedName>
        <fullName evidence="3">Uncharacterized protein</fullName>
    </submittedName>
</protein>
<organism evidence="3 4">
    <name type="scientific">Palleronia abyssalis</name>
    <dbReference type="NCBI Taxonomy" id="1501240"/>
    <lineage>
        <taxon>Bacteria</taxon>
        <taxon>Pseudomonadati</taxon>
        <taxon>Pseudomonadota</taxon>
        <taxon>Alphaproteobacteria</taxon>
        <taxon>Rhodobacterales</taxon>
        <taxon>Roseobacteraceae</taxon>
        <taxon>Palleronia</taxon>
    </lineage>
</organism>
<name>A0A2R8C1K6_9RHOB</name>
<dbReference type="AlphaFoldDB" id="A0A2R8C1K6"/>
<gene>
    <name evidence="3" type="ORF">PAA8504_04156</name>
</gene>
<dbReference type="InterPro" id="IPR046741">
    <property type="entry name" value="DUF6791"/>
</dbReference>
<evidence type="ECO:0000259" key="1">
    <source>
        <dbReference type="Pfam" id="PF00899"/>
    </source>
</evidence>
<evidence type="ECO:0000313" key="3">
    <source>
        <dbReference type="EMBL" id="SPJ26298.1"/>
    </source>
</evidence>
<dbReference type="NCBIfam" id="NF004802">
    <property type="entry name" value="PRK06153.1-1"/>
    <property type="match status" value="1"/>
</dbReference>
<dbReference type="SUPFAM" id="SSF69572">
    <property type="entry name" value="Activating enzymes of the ubiquitin-like proteins"/>
    <property type="match status" value="1"/>
</dbReference>
<evidence type="ECO:0000259" key="2">
    <source>
        <dbReference type="Pfam" id="PF20590"/>
    </source>
</evidence>
<dbReference type="OrthoDB" id="8773615at2"/>
<dbReference type="GO" id="GO:0008641">
    <property type="term" value="F:ubiquitin-like modifier activating enzyme activity"/>
    <property type="evidence" value="ECO:0007669"/>
    <property type="project" value="InterPro"/>
</dbReference>
<dbReference type="EMBL" id="ONZF01000017">
    <property type="protein sequence ID" value="SPJ26298.1"/>
    <property type="molecule type" value="Genomic_DNA"/>
</dbReference>
<keyword evidence="4" id="KW-1185">Reference proteome</keyword>
<dbReference type="InterPro" id="IPR000594">
    <property type="entry name" value="ThiF_NAD_FAD-bd"/>
</dbReference>
<dbReference type="CDD" id="cd01483">
    <property type="entry name" value="E1_enzyme_family"/>
    <property type="match status" value="1"/>
</dbReference>